<evidence type="ECO:0000313" key="3">
    <source>
        <dbReference type="EMBL" id="MBT0962770.1"/>
    </source>
</evidence>
<dbReference type="Pfam" id="PF13145">
    <property type="entry name" value="Rotamase_2"/>
    <property type="match status" value="1"/>
</dbReference>
<dbReference type="AlphaFoldDB" id="A0A944H9T1"/>
<dbReference type="Pfam" id="PF13624">
    <property type="entry name" value="SurA_N_3"/>
    <property type="match status" value="1"/>
</dbReference>
<dbReference type="SUPFAM" id="SSF109998">
    <property type="entry name" value="Triger factor/SurA peptide-binding domain-like"/>
    <property type="match status" value="1"/>
</dbReference>
<dbReference type="InterPro" id="IPR000297">
    <property type="entry name" value="PPIase_PpiC"/>
</dbReference>
<keyword evidence="1" id="KW-0732">Signal</keyword>
<gene>
    <name evidence="3" type="ORF">I8J34_16435</name>
</gene>
<dbReference type="InterPro" id="IPR027304">
    <property type="entry name" value="Trigger_fact/SurA_dom_sf"/>
</dbReference>
<accession>A0A944H9T1</accession>
<name>A0A944H9T1_DENI1</name>
<reference evidence="4" key="1">
    <citation type="journal article" date="2022" name="ISME J.">
        <title>Genetic and phylogenetic analysis of dissimilatory iodate-reducing bacteria identifies potential niches across the world's oceans.</title>
        <authorList>
            <person name="Reyes-Umana V."/>
            <person name="Henning Z."/>
            <person name="Lee K."/>
            <person name="Barnum T.P."/>
            <person name="Coates J.D."/>
        </authorList>
    </citation>
    <scope>NUCLEOTIDE SEQUENCE [LARGE SCALE GENOMIC DNA]</scope>
    <source>
        <strain evidence="4">IR12</strain>
    </source>
</reference>
<proteinExistence type="predicted"/>
<organism evidence="3 4">
    <name type="scientific">Denitromonas iodatirespirans</name>
    <dbReference type="NCBI Taxonomy" id="2795389"/>
    <lineage>
        <taxon>Bacteria</taxon>
        <taxon>Pseudomonadati</taxon>
        <taxon>Pseudomonadota</taxon>
        <taxon>Betaproteobacteria</taxon>
        <taxon>Rhodocyclales</taxon>
        <taxon>Zoogloeaceae</taxon>
        <taxon>Denitromonas</taxon>
    </lineage>
</organism>
<dbReference type="Gene3D" id="1.10.8.1040">
    <property type="match status" value="1"/>
</dbReference>
<dbReference type="PROSITE" id="PS51257">
    <property type="entry name" value="PROKAR_LIPOPROTEIN"/>
    <property type="match status" value="1"/>
</dbReference>
<feature type="chain" id="PRO_5037993607" evidence="1">
    <location>
        <begin position="25"/>
        <end position="335"/>
    </location>
</feature>
<evidence type="ECO:0000259" key="2">
    <source>
        <dbReference type="Pfam" id="PF13145"/>
    </source>
</evidence>
<dbReference type="RefSeq" id="WP_214362722.1">
    <property type="nucleotide sequence ID" value="NZ_JAEKFT010000020.1"/>
</dbReference>
<dbReference type="NCBIfam" id="TIGR02925">
    <property type="entry name" value="cis_trans_EpsD"/>
    <property type="match status" value="1"/>
</dbReference>
<dbReference type="InterPro" id="IPR014274">
    <property type="entry name" value="PPIase_EpsD"/>
</dbReference>
<protein>
    <submittedName>
        <fullName evidence="3">EpsD family peptidyl-prolyl cis-trans isomerase</fullName>
        <ecNumber evidence="3">5.2.1.8</ecNumber>
    </submittedName>
</protein>
<dbReference type="Proteomes" id="UP000694660">
    <property type="component" value="Unassembled WGS sequence"/>
</dbReference>
<dbReference type="GO" id="GO:0003755">
    <property type="term" value="F:peptidyl-prolyl cis-trans isomerase activity"/>
    <property type="evidence" value="ECO:0007669"/>
    <property type="project" value="UniProtKB-EC"/>
</dbReference>
<evidence type="ECO:0000256" key="1">
    <source>
        <dbReference type="SAM" id="SignalP"/>
    </source>
</evidence>
<comment type="caution">
    <text evidence="3">The sequence shown here is derived from an EMBL/GenBank/DDBJ whole genome shotgun (WGS) entry which is preliminary data.</text>
</comment>
<feature type="domain" description="PpiC" evidence="2">
    <location>
        <begin position="127"/>
        <end position="244"/>
    </location>
</feature>
<dbReference type="EMBL" id="JAEKFT010000020">
    <property type="protein sequence ID" value="MBT0962770.1"/>
    <property type="molecule type" value="Genomic_DNA"/>
</dbReference>
<evidence type="ECO:0000313" key="4">
    <source>
        <dbReference type="Proteomes" id="UP000694660"/>
    </source>
</evidence>
<keyword evidence="3" id="KW-0413">Isomerase</keyword>
<dbReference type="EC" id="5.2.1.8" evidence="3"/>
<feature type="signal peptide" evidence="1">
    <location>
        <begin position="1"/>
        <end position="24"/>
    </location>
</feature>
<keyword evidence="4" id="KW-1185">Reference proteome</keyword>
<sequence length="335" mass="35758">MAFQKLGSRAVGAVVLVAGVLAMAGCGGSDDAKPATQVAARVNSDEISVHQINNVLARTPNLKPEQVDMASSRVLERLIDQELLVQRAIDKKLDRNPQVMQAIEAARREILSRSYMEQFATTAEAPAPEAIKAFYDEHPALFAQRRIYTLQELNISVSPEQAGALRDAVSAAGNLNEVVAWLREHNLPFQVGGGVRAAEQLPLETLPRFAGMKDGQIGLVTTPKGVLVIYLAASREQPLDLAAATPFIERFLLNRTKADMARNELKRLRDVAQIEYMGKFTAPEAGASADAGDTPALLDNAAAPVSEAPAMAVPTAASTDALSAQALEKGVSGLK</sequence>